<protein>
    <submittedName>
        <fullName evidence="2">Uncharacterized protein</fullName>
    </submittedName>
</protein>
<feature type="transmembrane region" description="Helical" evidence="1">
    <location>
        <begin position="97"/>
        <end position="120"/>
    </location>
</feature>
<name>A0A8J6JQI8_9FIRM</name>
<keyword evidence="1" id="KW-0812">Transmembrane</keyword>
<dbReference type="AlphaFoldDB" id="A0A8J6JQI8"/>
<accession>A0A8J6JQI8</accession>
<organism evidence="2 3">
    <name type="scientific">Lawsonibacter faecis</name>
    <dbReference type="NCBI Taxonomy" id="2763052"/>
    <lineage>
        <taxon>Bacteria</taxon>
        <taxon>Bacillati</taxon>
        <taxon>Bacillota</taxon>
        <taxon>Clostridia</taxon>
        <taxon>Eubacteriales</taxon>
        <taxon>Oscillospiraceae</taxon>
        <taxon>Lawsonibacter</taxon>
    </lineage>
</organism>
<keyword evidence="1" id="KW-1133">Transmembrane helix</keyword>
<reference evidence="2" key="1">
    <citation type="submission" date="2020-08" db="EMBL/GenBank/DDBJ databases">
        <title>Genome public.</title>
        <authorList>
            <person name="Liu C."/>
            <person name="Sun Q."/>
        </authorList>
    </citation>
    <scope>NUCLEOTIDE SEQUENCE</scope>
    <source>
        <strain evidence="2">NSJ-52</strain>
    </source>
</reference>
<dbReference type="Proteomes" id="UP000607645">
    <property type="component" value="Unassembled WGS sequence"/>
</dbReference>
<sequence length="166" mass="19051">MDYSATERSGRFYLRSLLCVIFILMAVQTLLPYRGMLSLPRSLPFILLTALTLLPSAVVFWAFFRGSWPGLVVFVLGTFQFIERVTDLFYVRDVELMVSPYTLVGVLCMLLRLTVFFMALRGDGTARYLERRREVRLTRDHFIEGGVFLLSFIVAGLAESYSYGLF</sequence>
<evidence type="ECO:0000313" key="2">
    <source>
        <dbReference type="EMBL" id="MBC5738435.1"/>
    </source>
</evidence>
<feature type="transmembrane region" description="Helical" evidence="1">
    <location>
        <begin position="43"/>
        <end position="64"/>
    </location>
</feature>
<proteinExistence type="predicted"/>
<dbReference type="RefSeq" id="WP_186920216.1">
    <property type="nucleotide sequence ID" value="NZ_JACOPQ010000015.1"/>
</dbReference>
<feature type="transmembrane region" description="Helical" evidence="1">
    <location>
        <begin position="141"/>
        <end position="158"/>
    </location>
</feature>
<feature type="transmembrane region" description="Helical" evidence="1">
    <location>
        <begin position="71"/>
        <end position="91"/>
    </location>
</feature>
<comment type="caution">
    <text evidence="2">The sequence shown here is derived from an EMBL/GenBank/DDBJ whole genome shotgun (WGS) entry which is preliminary data.</text>
</comment>
<keyword evidence="3" id="KW-1185">Reference proteome</keyword>
<evidence type="ECO:0000313" key="3">
    <source>
        <dbReference type="Proteomes" id="UP000607645"/>
    </source>
</evidence>
<dbReference type="EMBL" id="JACOPQ010000015">
    <property type="protein sequence ID" value="MBC5738435.1"/>
    <property type="molecule type" value="Genomic_DNA"/>
</dbReference>
<evidence type="ECO:0000256" key="1">
    <source>
        <dbReference type="SAM" id="Phobius"/>
    </source>
</evidence>
<keyword evidence="1" id="KW-0472">Membrane</keyword>
<feature type="transmembrane region" description="Helical" evidence="1">
    <location>
        <begin position="12"/>
        <end position="31"/>
    </location>
</feature>
<gene>
    <name evidence="2" type="ORF">H8S62_15595</name>
</gene>